<name>A0AAD1XSV9_EUPCR</name>
<dbReference type="Proteomes" id="UP001295684">
    <property type="component" value="Unassembled WGS sequence"/>
</dbReference>
<dbReference type="EMBL" id="CAMPGE010019437">
    <property type="protein sequence ID" value="CAI2377770.1"/>
    <property type="molecule type" value="Genomic_DNA"/>
</dbReference>
<dbReference type="AlphaFoldDB" id="A0AAD1XSV9"/>
<evidence type="ECO:0000313" key="2">
    <source>
        <dbReference type="Proteomes" id="UP001295684"/>
    </source>
</evidence>
<keyword evidence="2" id="KW-1185">Reference proteome</keyword>
<proteinExistence type="predicted"/>
<sequence length="325" mass="38056">MAHYRHQGLNWNFLLWVFVPPEKSQSNHCASDKGSPIENINKAKDRNIISISSWNPPSSKRRCTRTESKLCKVHKNRGESYWQRSITICLSKHIFLVSQNCLVRFRFLYCFNNILRYNSYEPLLRRPKMYQIEQKETFVLLRYFSCIEFELFQNSQKECGLVTIVITSRESQFILFNNSFRDPINLPTCYLDPIIRLNFRVLNKMCLECFCINFRNLKKFITSFRHVETLCILLCKLSIPEIPDFAKALNNTSIQKFKLCWSGLPNASNWVEDPQELTNLIQGLSTSPDLKLSLQEVDLRRCLPNETMARSLLEENGFGSAKVII</sequence>
<reference evidence="1" key="1">
    <citation type="submission" date="2023-07" db="EMBL/GenBank/DDBJ databases">
        <authorList>
            <consortium name="AG Swart"/>
            <person name="Singh M."/>
            <person name="Singh A."/>
            <person name="Seah K."/>
            <person name="Emmerich C."/>
        </authorList>
    </citation>
    <scope>NUCLEOTIDE SEQUENCE</scope>
    <source>
        <strain evidence="1">DP1</strain>
    </source>
</reference>
<protein>
    <submittedName>
        <fullName evidence="1">Uncharacterized protein</fullName>
    </submittedName>
</protein>
<evidence type="ECO:0000313" key="1">
    <source>
        <dbReference type="EMBL" id="CAI2377770.1"/>
    </source>
</evidence>
<accession>A0AAD1XSV9</accession>
<organism evidence="1 2">
    <name type="scientific">Euplotes crassus</name>
    <dbReference type="NCBI Taxonomy" id="5936"/>
    <lineage>
        <taxon>Eukaryota</taxon>
        <taxon>Sar</taxon>
        <taxon>Alveolata</taxon>
        <taxon>Ciliophora</taxon>
        <taxon>Intramacronucleata</taxon>
        <taxon>Spirotrichea</taxon>
        <taxon>Hypotrichia</taxon>
        <taxon>Euplotida</taxon>
        <taxon>Euplotidae</taxon>
        <taxon>Moneuplotes</taxon>
    </lineage>
</organism>
<gene>
    <name evidence="1" type="ORF">ECRASSUSDP1_LOCUS19159</name>
</gene>
<comment type="caution">
    <text evidence="1">The sequence shown here is derived from an EMBL/GenBank/DDBJ whole genome shotgun (WGS) entry which is preliminary data.</text>
</comment>